<comment type="caution">
    <text evidence="2">The sequence shown here is derived from an EMBL/GenBank/DDBJ whole genome shotgun (WGS) entry which is preliminary data.</text>
</comment>
<keyword evidence="3" id="KW-1185">Reference proteome</keyword>
<evidence type="ECO:0000259" key="1">
    <source>
        <dbReference type="Pfam" id="PF24869"/>
    </source>
</evidence>
<dbReference type="PANTHER" id="PTHR36729:SF2">
    <property type="entry name" value="EXPRESSED PROTEIN"/>
    <property type="match status" value="1"/>
</dbReference>
<accession>A0ABT0CBV3</accession>
<feature type="domain" description="DUF7734" evidence="1">
    <location>
        <begin position="9"/>
        <end position="93"/>
    </location>
</feature>
<dbReference type="InterPro" id="IPR056636">
    <property type="entry name" value="DUF7734"/>
</dbReference>
<dbReference type="PANTHER" id="PTHR36729">
    <property type="entry name" value="EXPRESSED PROTEIN"/>
    <property type="match status" value="1"/>
</dbReference>
<organism evidence="2 3">
    <name type="scientific">Thermostichus vulcanus str. 'Rupite'</name>
    <dbReference type="NCBI Taxonomy" id="2813851"/>
    <lineage>
        <taxon>Bacteria</taxon>
        <taxon>Bacillati</taxon>
        <taxon>Cyanobacteriota</taxon>
        <taxon>Cyanophyceae</taxon>
        <taxon>Thermostichales</taxon>
        <taxon>Thermostichaceae</taxon>
        <taxon>Thermostichus</taxon>
    </lineage>
</organism>
<reference evidence="2" key="1">
    <citation type="submission" date="2021-02" db="EMBL/GenBank/DDBJ databases">
        <title>The CRISPR/cas machinery reduction and long-range gene transfer in the hot spring cyanobacterium Synechococcus.</title>
        <authorList>
            <person name="Dvorak P."/>
            <person name="Jahodarova E."/>
            <person name="Hasler P."/>
            <person name="Poulickova A."/>
        </authorList>
    </citation>
    <scope>NUCLEOTIDE SEQUENCE</scope>
    <source>
        <strain evidence="2">Rupite</strain>
    </source>
</reference>
<evidence type="ECO:0000313" key="3">
    <source>
        <dbReference type="Proteomes" id="UP000830835"/>
    </source>
</evidence>
<protein>
    <recommendedName>
        <fullName evidence="1">DUF7734 domain-containing protein</fullName>
    </recommendedName>
</protein>
<proteinExistence type="predicted"/>
<dbReference type="RefSeq" id="WP_244350547.1">
    <property type="nucleotide sequence ID" value="NZ_JAFIRA010000024.1"/>
</dbReference>
<evidence type="ECO:0000313" key="2">
    <source>
        <dbReference type="EMBL" id="MCJ2543272.1"/>
    </source>
</evidence>
<sequence>MTALPWPLALERYSQAHPQEVLRVQVDVSGEADLVLIYKGFSSSLMRSTPANADEAVIAPAAQFRQLERLTAPYHPSQSQILATYSQWSELKAWLEQEGIPVAEYPNPAG</sequence>
<dbReference type="EMBL" id="JAFIRA010000024">
    <property type="protein sequence ID" value="MCJ2543272.1"/>
    <property type="molecule type" value="Genomic_DNA"/>
</dbReference>
<dbReference type="Pfam" id="PF24869">
    <property type="entry name" value="DUF7734"/>
    <property type="match status" value="1"/>
</dbReference>
<dbReference type="Proteomes" id="UP000830835">
    <property type="component" value="Unassembled WGS sequence"/>
</dbReference>
<name>A0ABT0CBV3_THEVL</name>
<gene>
    <name evidence="2" type="ORF">JX360_10185</name>
</gene>